<dbReference type="PROSITE" id="PS51420">
    <property type="entry name" value="RHO"/>
    <property type="match status" value="1"/>
</dbReference>
<evidence type="ECO:0000256" key="1">
    <source>
        <dbReference type="ARBA" id="ARBA00022741"/>
    </source>
</evidence>
<dbReference type="FunFam" id="3.40.50.300:FF:000823">
    <property type="entry name" value="Small GTPase RAB, putative"/>
    <property type="match status" value="1"/>
</dbReference>
<dbReference type="InterPro" id="IPR001806">
    <property type="entry name" value="Small_GTPase"/>
</dbReference>
<sequence length="193" mass="21729">MLKHKVVVLGDENCGKTSIIRRYLYDTYEESVQSTIGMDFTSKTVHLESGSAKIQLWDTAGQERFRSLIPSYIRDAAAACVVYDVTNRRSFESCRKWIEDVREVRAQDAFVVLVANKVDLATRNVQAEEGRQLAKELGLVFHETSAKTGQNITETFQKIAEQLPSGAPARGRESKSSHITLQPEKEKKKKSCC</sequence>
<dbReference type="PRINTS" id="PR00449">
    <property type="entry name" value="RASTRNSFRMNG"/>
</dbReference>
<evidence type="ECO:0000256" key="3">
    <source>
        <dbReference type="SAM" id="MobiDB-lite"/>
    </source>
</evidence>
<evidence type="ECO:0000256" key="2">
    <source>
        <dbReference type="ARBA" id="ARBA00023134"/>
    </source>
</evidence>
<dbReference type="GO" id="GO:0005525">
    <property type="term" value="F:GTP binding"/>
    <property type="evidence" value="ECO:0007669"/>
    <property type="project" value="UniProtKB-KW"/>
</dbReference>
<keyword evidence="2" id="KW-0342">GTP-binding</keyword>
<dbReference type="PANTHER" id="PTHR47977">
    <property type="entry name" value="RAS-RELATED PROTEIN RAB"/>
    <property type="match status" value="1"/>
</dbReference>
<feature type="region of interest" description="Disordered" evidence="3">
    <location>
        <begin position="163"/>
        <end position="193"/>
    </location>
</feature>
<dbReference type="InterPro" id="IPR027417">
    <property type="entry name" value="P-loop_NTPase"/>
</dbReference>
<protein>
    <submittedName>
        <fullName evidence="4">Uncharacterized protein</fullName>
    </submittedName>
</protein>
<dbReference type="PROSITE" id="PS51419">
    <property type="entry name" value="RAB"/>
    <property type="match status" value="1"/>
</dbReference>
<dbReference type="EMBL" id="HBFQ01044860">
    <property type="protein sequence ID" value="CAD8857440.1"/>
    <property type="molecule type" value="Transcribed_RNA"/>
</dbReference>
<dbReference type="SMART" id="SM00173">
    <property type="entry name" value="RAS"/>
    <property type="match status" value="1"/>
</dbReference>
<dbReference type="NCBIfam" id="TIGR00231">
    <property type="entry name" value="small_GTP"/>
    <property type="match status" value="1"/>
</dbReference>
<dbReference type="Pfam" id="PF00071">
    <property type="entry name" value="Ras"/>
    <property type="match status" value="1"/>
</dbReference>
<name>A0A7S1FBD3_NOCSC</name>
<dbReference type="Gene3D" id="3.40.50.300">
    <property type="entry name" value="P-loop containing nucleotide triphosphate hydrolases"/>
    <property type="match status" value="1"/>
</dbReference>
<dbReference type="PROSITE" id="PS51417">
    <property type="entry name" value="ARF"/>
    <property type="match status" value="1"/>
</dbReference>
<dbReference type="SUPFAM" id="SSF52540">
    <property type="entry name" value="P-loop containing nucleoside triphosphate hydrolases"/>
    <property type="match status" value="1"/>
</dbReference>
<dbReference type="SMART" id="SM00175">
    <property type="entry name" value="RAB"/>
    <property type="match status" value="1"/>
</dbReference>
<gene>
    <name evidence="4" type="ORF">NSCI0253_LOCUS31792</name>
</gene>
<dbReference type="InterPro" id="IPR050227">
    <property type="entry name" value="Rab"/>
</dbReference>
<dbReference type="GO" id="GO:0003924">
    <property type="term" value="F:GTPase activity"/>
    <property type="evidence" value="ECO:0007669"/>
    <property type="project" value="InterPro"/>
</dbReference>
<dbReference type="PROSITE" id="PS51421">
    <property type="entry name" value="RAS"/>
    <property type="match status" value="1"/>
</dbReference>
<dbReference type="CDD" id="cd01861">
    <property type="entry name" value="Rab6"/>
    <property type="match status" value="1"/>
</dbReference>
<dbReference type="SMART" id="SM00174">
    <property type="entry name" value="RHO"/>
    <property type="match status" value="1"/>
</dbReference>
<keyword evidence="1" id="KW-0547">Nucleotide-binding</keyword>
<reference evidence="4" key="1">
    <citation type="submission" date="2021-01" db="EMBL/GenBank/DDBJ databases">
        <authorList>
            <person name="Corre E."/>
            <person name="Pelletier E."/>
            <person name="Niang G."/>
            <person name="Scheremetjew M."/>
            <person name="Finn R."/>
            <person name="Kale V."/>
            <person name="Holt S."/>
            <person name="Cochrane G."/>
            <person name="Meng A."/>
            <person name="Brown T."/>
            <person name="Cohen L."/>
        </authorList>
    </citation>
    <scope>NUCLEOTIDE SEQUENCE</scope>
</reference>
<accession>A0A7S1FBD3</accession>
<dbReference type="InterPro" id="IPR005225">
    <property type="entry name" value="Small_GTP-bd"/>
</dbReference>
<dbReference type="SMART" id="SM00176">
    <property type="entry name" value="RAN"/>
    <property type="match status" value="1"/>
</dbReference>
<dbReference type="AlphaFoldDB" id="A0A7S1FBD3"/>
<organism evidence="4">
    <name type="scientific">Noctiluca scintillans</name>
    <name type="common">Sea sparkle</name>
    <name type="synonym">Red tide dinoflagellate</name>
    <dbReference type="NCBI Taxonomy" id="2966"/>
    <lineage>
        <taxon>Eukaryota</taxon>
        <taxon>Sar</taxon>
        <taxon>Alveolata</taxon>
        <taxon>Dinophyceae</taxon>
        <taxon>Noctilucales</taxon>
        <taxon>Noctilucaceae</taxon>
        <taxon>Noctiluca</taxon>
    </lineage>
</organism>
<evidence type="ECO:0000313" key="4">
    <source>
        <dbReference type="EMBL" id="CAD8857440.1"/>
    </source>
</evidence>
<proteinExistence type="predicted"/>